<keyword evidence="4" id="KW-1185">Reference proteome</keyword>
<evidence type="ECO:0000259" key="2">
    <source>
        <dbReference type="PROSITE" id="PS50011"/>
    </source>
</evidence>
<dbReference type="HOGENOM" id="CLU_2307831_0_0_1"/>
<evidence type="ECO:0000313" key="3">
    <source>
        <dbReference type="EMBL" id="KIJ36578.1"/>
    </source>
</evidence>
<sequence length="100" mass="12069">MSLRKSANLWAIGLTLYDMIFGMAPYEGDTDAQMYSKLITFISEEEWPSILFIDPWHREKTEALKFIKRFLLLSTLTRITWHEIEENPWIKDEWHKVHLR</sequence>
<feature type="chain" id="PRO_5002220763" evidence="1">
    <location>
        <begin position="23"/>
        <end position="100"/>
    </location>
</feature>
<feature type="signal peptide" evidence="1">
    <location>
        <begin position="1"/>
        <end position="22"/>
    </location>
</feature>
<dbReference type="Pfam" id="PF00069">
    <property type="entry name" value="Pkinase"/>
    <property type="match status" value="1"/>
</dbReference>
<dbReference type="AlphaFoldDB" id="A0A0C9U1B8"/>
<dbReference type="InterPro" id="IPR011009">
    <property type="entry name" value="Kinase-like_dom_sf"/>
</dbReference>
<dbReference type="EMBL" id="KN837176">
    <property type="protein sequence ID" value="KIJ36578.1"/>
    <property type="molecule type" value="Genomic_DNA"/>
</dbReference>
<accession>A0A0C9U1B8</accession>
<proteinExistence type="predicted"/>
<name>A0A0C9U1B8_SPHS4</name>
<dbReference type="PROSITE" id="PS50011">
    <property type="entry name" value="PROTEIN_KINASE_DOM"/>
    <property type="match status" value="1"/>
</dbReference>
<organism evidence="3 4">
    <name type="scientific">Sphaerobolus stellatus (strain SS14)</name>
    <dbReference type="NCBI Taxonomy" id="990650"/>
    <lineage>
        <taxon>Eukaryota</taxon>
        <taxon>Fungi</taxon>
        <taxon>Dikarya</taxon>
        <taxon>Basidiomycota</taxon>
        <taxon>Agaricomycotina</taxon>
        <taxon>Agaricomycetes</taxon>
        <taxon>Phallomycetidae</taxon>
        <taxon>Geastrales</taxon>
        <taxon>Sphaerobolaceae</taxon>
        <taxon>Sphaerobolus</taxon>
    </lineage>
</organism>
<evidence type="ECO:0000256" key="1">
    <source>
        <dbReference type="SAM" id="SignalP"/>
    </source>
</evidence>
<dbReference type="Proteomes" id="UP000054279">
    <property type="component" value="Unassembled WGS sequence"/>
</dbReference>
<gene>
    <name evidence="3" type="ORF">M422DRAFT_260917</name>
</gene>
<protein>
    <submittedName>
        <fullName evidence="3">Unplaced genomic scaffold SPHSTscaffold_101, whole genome shotgun sequence</fullName>
    </submittedName>
</protein>
<dbReference type="Gene3D" id="1.10.510.10">
    <property type="entry name" value="Transferase(Phosphotransferase) domain 1"/>
    <property type="match status" value="1"/>
</dbReference>
<dbReference type="OrthoDB" id="68483at2759"/>
<reference evidence="3 4" key="1">
    <citation type="submission" date="2014-06" db="EMBL/GenBank/DDBJ databases">
        <title>Evolutionary Origins and Diversification of the Mycorrhizal Mutualists.</title>
        <authorList>
            <consortium name="DOE Joint Genome Institute"/>
            <consortium name="Mycorrhizal Genomics Consortium"/>
            <person name="Kohler A."/>
            <person name="Kuo A."/>
            <person name="Nagy L.G."/>
            <person name="Floudas D."/>
            <person name="Copeland A."/>
            <person name="Barry K.W."/>
            <person name="Cichocki N."/>
            <person name="Veneault-Fourrey C."/>
            <person name="LaButti K."/>
            <person name="Lindquist E.A."/>
            <person name="Lipzen A."/>
            <person name="Lundell T."/>
            <person name="Morin E."/>
            <person name="Murat C."/>
            <person name="Riley R."/>
            <person name="Ohm R."/>
            <person name="Sun H."/>
            <person name="Tunlid A."/>
            <person name="Henrissat B."/>
            <person name="Grigoriev I.V."/>
            <person name="Hibbett D.S."/>
            <person name="Martin F."/>
        </authorList>
    </citation>
    <scope>NUCLEOTIDE SEQUENCE [LARGE SCALE GENOMIC DNA]</scope>
    <source>
        <strain evidence="3 4">SS14</strain>
    </source>
</reference>
<dbReference type="GO" id="GO:0005524">
    <property type="term" value="F:ATP binding"/>
    <property type="evidence" value="ECO:0007669"/>
    <property type="project" value="InterPro"/>
</dbReference>
<dbReference type="SUPFAM" id="SSF56112">
    <property type="entry name" value="Protein kinase-like (PK-like)"/>
    <property type="match status" value="1"/>
</dbReference>
<keyword evidence="1" id="KW-0732">Signal</keyword>
<feature type="domain" description="Protein kinase" evidence="2">
    <location>
        <begin position="1"/>
        <end position="90"/>
    </location>
</feature>
<evidence type="ECO:0000313" key="4">
    <source>
        <dbReference type="Proteomes" id="UP000054279"/>
    </source>
</evidence>
<dbReference type="InterPro" id="IPR000719">
    <property type="entry name" value="Prot_kinase_dom"/>
</dbReference>
<dbReference type="GO" id="GO:0004672">
    <property type="term" value="F:protein kinase activity"/>
    <property type="evidence" value="ECO:0007669"/>
    <property type="project" value="InterPro"/>
</dbReference>